<organism evidence="2 3">
    <name type="scientific">Bos mutus</name>
    <name type="common">wild yak</name>
    <dbReference type="NCBI Taxonomy" id="72004"/>
    <lineage>
        <taxon>Eukaryota</taxon>
        <taxon>Metazoa</taxon>
        <taxon>Chordata</taxon>
        <taxon>Craniata</taxon>
        <taxon>Vertebrata</taxon>
        <taxon>Euteleostomi</taxon>
        <taxon>Mammalia</taxon>
        <taxon>Eutheria</taxon>
        <taxon>Laurasiatheria</taxon>
        <taxon>Artiodactyla</taxon>
        <taxon>Ruminantia</taxon>
        <taxon>Pecora</taxon>
        <taxon>Bovidae</taxon>
        <taxon>Bovinae</taxon>
        <taxon>Bos</taxon>
    </lineage>
</organism>
<feature type="compositionally biased region" description="Basic and acidic residues" evidence="1">
    <location>
        <begin position="73"/>
        <end position="83"/>
    </location>
</feature>
<dbReference type="AlphaFoldDB" id="L8HWM6"/>
<dbReference type="Proteomes" id="UP000011080">
    <property type="component" value="Unassembled WGS sequence"/>
</dbReference>
<feature type="non-terminal residue" evidence="2">
    <location>
        <position position="1"/>
    </location>
</feature>
<proteinExistence type="predicted"/>
<protein>
    <submittedName>
        <fullName evidence="2">Uncharacterized protein</fullName>
    </submittedName>
</protein>
<reference evidence="2 3" key="1">
    <citation type="journal article" date="2012" name="Nat. Genet.">
        <title>The yak genome and adaptation to life at high altitude.</title>
        <authorList>
            <person name="Qiu Q."/>
            <person name="Zhang G."/>
            <person name="Ma T."/>
            <person name="Qian W."/>
            <person name="Wang J."/>
            <person name="Ye Z."/>
            <person name="Cao C."/>
            <person name="Hu Q."/>
            <person name="Kim J."/>
            <person name="Larkin D.M."/>
            <person name="Auvil L."/>
            <person name="Capitanu B."/>
            <person name="Ma J."/>
            <person name="Lewin H.A."/>
            <person name="Qian X."/>
            <person name="Lang Y."/>
            <person name="Zhou R."/>
            <person name="Wang L."/>
            <person name="Wang K."/>
            <person name="Xia J."/>
            <person name="Liao S."/>
            <person name="Pan S."/>
            <person name="Lu X."/>
            <person name="Hou H."/>
            <person name="Wang Y."/>
            <person name="Zang X."/>
            <person name="Yin Y."/>
            <person name="Ma H."/>
            <person name="Zhang J."/>
            <person name="Wang Z."/>
            <person name="Zhang Y."/>
            <person name="Zhang D."/>
            <person name="Yonezawa T."/>
            <person name="Hasegawa M."/>
            <person name="Zhong Y."/>
            <person name="Liu W."/>
            <person name="Zhang Y."/>
            <person name="Huang Z."/>
            <person name="Zhang S."/>
            <person name="Long R."/>
            <person name="Yang H."/>
            <person name="Wang J."/>
            <person name="Lenstra J.A."/>
            <person name="Cooper D.N."/>
            <person name="Wu Y."/>
            <person name="Wang J."/>
            <person name="Shi P."/>
            <person name="Wang J."/>
            <person name="Liu J."/>
        </authorList>
    </citation>
    <scope>NUCLEOTIDE SEQUENCE [LARGE SCALE GENOMIC DNA]</scope>
    <source>
        <strain evidence="3">yakQH1</strain>
    </source>
</reference>
<evidence type="ECO:0000256" key="1">
    <source>
        <dbReference type="SAM" id="MobiDB-lite"/>
    </source>
</evidence>
<evidence type="ECO:0000313" key="2">
    <source>
        <dbReference type="EMBL" id="ELR47487.1"/>
    </source>
</evidence>
<gene>
    <name evidence="2" type="ORF">M91_18029</name>
</gene>
<name>L8HWM6_9CETA</name>
<evidence type="ECO:0000313" key="3">
    <source>
        <dbReference type="Proteomes" id="UP000011080"/>
    </source>
</evidence>
<sequence length="140" mass="15167">CVCVRVYTRAGPWHAAAPPSGHCGASHPARPGESGGGGQEGRRARGQRWIAGDNVLMGCRVSAETRVNRPSHKPPERPERLAPPDRVTGYWAGAERLLLDLKRSLEKCCCWGRGSGWRVSSAGVFYRHPASDQKNAPWGG</sequence>
<accession>L8HWM6</accession>
<feature type="region of interest" description="Disordered" evidence="1">
    <location>
        <begin position="16"/>
        <end position="47"/>
    </location>
</feature>
<feature type="non-terminal residue" evidence="2">
    <location>
        <position position="140"/>
    </location>
</feature>
<feature type="region of interest" description="Disordered" evidence="1">
    <location>
        <begin position="63"/>
        <end position="86"/>
    </location>
</feature>
<dbReference type="EMBL" id="JH883070">
    <property type="protein sequence ID" value="ELR47487.1"/>
    <property type="molecule type" value="Genomic_DNA"/>
</dbReference>